<name>A0ACA9RJ52_9GLOM</name>
<protein>
    <submittedName>
        <fullName evidence="1">8120_t:CDS:1</fullName>
    </submittedName>
</protein>
<keyword evidence="2" id="KW-1185">Reference proteome</keyword>
<comment type="caution">
    <text evidence="1">The sequence shown here is derived from an EMBL/GenBank/DDBJ whole genome shotgun (WGS) entry which is preliminary data.</text>
</comment>
<reference evidence="1" key="1">
    <citation type="submission" date="2021-06" db="EMBL/GenBank/DDBJ databases">
        <authorList>
            <person name="Kallberg Y."/>
            <person name="Tangrot J."/>
            <person name="Rosling A."/>
        </authorList>
    </citation>
    <scope>NUCLEOTIDE SEQUENCE</scope>
    <source>
        <strain evidence="1">MA461A</strain>
    </source>
</reference>
<sequence length="198" mass="22801">MEDRNIEGFFEVACKKQPKIEIAILTWIIDDCQPFYLLQFKTFKSFMEVACPEFNVPSDDKAQCIINNAYVQSIEQLTELLQDTYSVNITTDLWSSHSDELYIGVMARWIDSKNWSLKEVLLVCEKINERHTDKNIKDVIEEVIRQFQLNQKLFAATTNNGANIVKAIWLMEISHVLCAAHTLHLSIIKGLNAASIFK</sequence>
<proteinExistence type="predicted"/>
<dbReference type="EMBL" id="CAJVQC010056439">
    <property type="protein sequence ID" value="CAG8796462.1"/>
    <property type="molecule type" value="Genomic_DNA"/>
</dbReference>
<evidence type="ECO:0000313" key="1">
    <source>
        <dbReference type="EMBL" id="CAG8796462.1"/>
    </source>
</evidence>
<evidence type="ECO:0000313" key="2">
    <source>
        <dbReference type="Proteomes" id="UP000789920"/>
    </source>
</evidence>
<gene>
    <name evidence="1" type="ORF">RPERSI_LOCUS20167</name>
</gene>
<feature type="non-terminal residue" evidence="1">
    <location>
        <position position="198"/>
    </location>
</feature>
<dbReference type="Proteomes" id="UP000789920">
    <property type="component" value="Unassembled WGS sequence"/>
</dbReference>
<organism evidence="1 2">
    <name type="scientific">Racocetra persica</name>
    <dbReference type="NCBI Taxonomy" id="160502"/>
    <lineage>
        <taxon>Eukaryota</taxon>
        <taxon>Fungi</taxon>
        <taxon>Fungi incertae sedis</taxon>
        <taxon>Mucoromycota</taxon>
        <taxon>Glomeromycotina</taxon>
        <taxon>Glomeromycetes</taxon>
        <taxon>Diversisporales</taxon>
        <taxon>Gigasporaceae</taxon>
        <taxon>Racocetra</taxon>
    </lineage>
</organism>
<accession>A0ACA9RJ52</accession>